<proteinExistence type="predicted"/>
<sequence length="153" mass="16808">MVEQVWAGHLIYDLRLGPHSAPEEEGRLELAHGPGGLRRLHTKYEDGQRVDVLSVEEVRHAARLDAPRSPAAQPKSILAPQCPRQSTASIQSIHVSVRKAPRDFTAFPTQGESRWSTRCPTGRRSYFQSMGDGAVQVVGVTDGQTVSKEVSAR</sequence>
<dbReference type="Proteomes" id="UP000814033">
    <property type="component" value="Unassembled WGS sequence"/>
</dbReference>
<reference evidence="1" key="2">
    <citation type="journal article" date="2022" name="New Phytol.">
        <title>Evolutionary transition to the ectomycorrhizal habit in the genomes of a hyperdiverse lineage of mushroom-forming fungi.</title>
        <authorList>
            <person name="Looney B."/>
            <person name="Miyauchi S."/>
            <person name="Morin E."/>
            <person name="Drula E."/>
            <person name="Courty P.E."/>
            <person name="Kohler A."/>
            <person name="Kuo A."/>
            <person name="LaButti K."/>
            <person name="Pangilinan J."/>
            <person name="Lipzen A."/>
            <person name="Riley R."/>
            <person name="Andreopoulos W."/>
            <person name="He G."/>
            <person name="Johnson J."/>
            <person name="Nolan M."/>
            <person name="Tritt A."/>
            <person name="Barry K.W."/>
            <person name="Grigoriev I.V."/>
            <person name="Nagy L.G."/>
            <person name="Hibbett D."/>
            <person name="Henrissat B."/>
            <person name="Matheny P.B."/>
            <person name="Labbe J."/>
            <person name="Martin F.M."/>
        </authorList>
    </citation>
    <scope>NUCLEOTIDE SEQUENCE</scope>
    <source>
        <strain evidence="1">FP105234-sp</strain>
    </source>
</reference>
<name>A0ACB8R338_9AGAM</name>
<gene>
    <name evidence="1" type="ORF">FA95DRAFT_1220938</name>
</gene>
<reference evidence="1" key="1">
    <citation type="submission" date="2021-02" db="EMBL/GenBank/DDBJ databases">
        <authorList>
            <consortium name="DOE Joint Genome Institute"/>
            <person name="Ahrendt S."/>
            <person name="Looney B.P."/>
            <person name="Miyauchi S."/>
            <person name="Morin E."/>
            <person name="Drula E."/>
            <person name="Courty P.E."/>
            <person name="Chicoki N."/>
            <person name="Fauchery L."/>
            <person name="Kohler A."/>
            <person name="Kuo A."/>
            <person name="Labutti K."/>
            <person name="Pangilinan J."/>
            <person name="Lipzen A."/>
            <person name="Riley R."/>
            <person name="Andreopoulos W."/>
            <person name="He G."/>
            <person name="Johnson J."/>
            <person name="Barry K.W."/>
            <person name="Grigoriev I.V."/>
            <person name="Nagy L."/>
            <person name="Hibbett D."/>
            <person name="Henrissat B."/>
            <person name="Matheny P.B."/>
            <person name="Labbe J."/>
            <person name="Martin F."/>
        </authorList>
    </citation>
    <scope>NUCLEOTIDE SEQUENCE</scope>
    <source>
        <strain evidence="1">FP105234-sp</strain>
    </source>
</reference>
<protein>
    <submittedName>
        <fullName evidence="1">Uncharacterized protein</fullName>
    </submittedName>
</protein>
<evidence type="ECO:0000313" key="1">
    <source>
        <dbReference type="EMBL" id="KAI0038443.1"/>
    </source>
</evidence>
<organism evidence="1 2">
    <name type="scientific">Auriscalpium vulgare</name>
    <dbReference type="NCBI Taxonomy" id="40419"/>
    <lineage>
        <taxon>Eukaryota</taxon>
        <taxon>Fungi</taxon>
        <taxon>Dikarya</taxon>
        <taxon>Basidiomycota</taxon>
        <taxon>Agaricomycotina</taxon>
        <taxon>Agaricomycetes</taxon>
        <taxon>Russulales</taxon>
        <taxon>Auriscalpiaceae</taxon>
        <taxon>Auriscalpium</taxon>
    </lineage>
</organism>
<evidence type="ECO:0000313" key="2">
    <source>
        <dbReference type="Proteomes" id="UP000814033"/>
    </source>
</evidence>
<keyword evidence="2" id="KW-1185">Reference proteome</keyword>
<accession>A0ACB8R338</accession>
<comment type="caution">
    <text evidence="1">The sequence shown here is derived from an EMBL/GenBank/DDBJ whole genome shotgun (WGS) entry which is preliminary data.</text>
</comment>
<dbReference type="EMBL" id="MU276501">
    <property type="protein sequence ID" value="KAI0038443.1"/>
    <property type="molecule type" value="Genomic_DNA"/>
</dbReference>